<organism evidence="2 3">
    <name type="scientific">Mucuna pruriens</name>
    <name type="common">Velvet bean</name>
    <name type="synonym">Dolichos pruriens</name>
    <dbReference type="NCBI Taxonomy" id="157652"/>
    <lineage>
        <taxon>Eukaryota</taxon>
        <taxon>Viridiplantae</taxon>
        <taxon>Streptophyta</taxon>
        <taxon>Embryophyta</taxon>
        <taxon>Tracheophyta</taxon>
        <taxon>Spermatophyta</taxon>
        <taxon>Magnoliopsida</taxon>
        <taxon>eudicotyledons</taxon>
        <taxon>Gunneridae</taxon>
        <taxon>Pentapetalae</taxon>
        <taxon>rosids</taxon>
        <taxon>fabids</taxon>
        <taxon>Fabales</taxon>
        <taxon>Fabaceae</taxon>
        <taxon>Papilionoideae</taxon>
        <taxon>50 kb inversion clade</taxon>
        <taxon>NPAAA clade</taxon>
        <taxon>indigoferoid/millettioid clade</taxon>
        <taxon>Phaseoleae</taxon>
        <taxon>Mucuna</taxon>
    </lineage>
</organism>
<evidence type="ECO:0000313" key="3">
    <source>
        <dbReference type="Proteomes" id="UP000257109"/>
    </source>
</evidence>
<accession>A0A371E241</accession>
<sequence length="135" mass="15915">DRLHGRTQSRTDSYQELDPSRHQKVDFSKARFKHMRIYRVRVVVKSESVLAFMIRKRSSDSLHHFDPEIEKTFNRIRKSKNMHVGHTSDSVSSILETNNFEMKPDFLDNSLSEMDPMENNNNRTLIELATSDVLY</sequence>
<proteinExistence type="predicted"/>
<evidence type="ECO:0000256" key="1">
    <source>
        <dbReference type="SAM" id="MobiDB-lite"/>
    </source>
</evidence>
<protein>
    <submittedName>
        <fullName evidence="2">Uncharacterized protein</fullName>
    </submittedName>
</protein>
<keyword evidence="3" id="KW-1185">Reference proteome</keyword>
<evidence type="ECO:0000313" key="2">
    <source>
        <dbReference type="EMBL" id="RDX59865.1"/>
    </source>
</evidence>
<reference evidence="2" key="1">
    <citation type="submission" date="2018-05" db="EMBL/GenBank/DDBJ databases">
        <title>Draft genome of Mucuna pruriens seed.</title>
        <authorList>
            <person name="Nnadi N.E."/>
            <person name="Vos R."/>
            <person name="Hasami M.H."/>
            <person name="Devisetty U.K."/>
            <person name="Aguiy J.C."/>
        </authorList>
    </citation>
    <scope>NUCLEOTIDE SEQUENCE [LARGE SCALE GENOMIC DNA]</scope>
    <source>
        <strain evidence="2">JCA_2017</strain>
    </source>
</reference>
<dbReference type="Proteomes" id="UP000257109">
    <property type="component" value="Unassembled WGS sequence"/>
</dbReference>
<dbReference type="AlphaFoldDB" id="A0A371E241"/>
<dbReference type="EMBL" id="QJKJ01017143">
    <property type="protein sequence ID" value="RDX59865.1"/>
    <property type="molecule type" value="Genomic_DNA"/>
</dbReference>
<feature type="non-terminal residue" evidence="2">
    <location>
        <position position="1"/>
    </location>
</feature>
<feature type="region of interest" description="Disordered" evidence="1">
    <location>
        <begin position="1"/>
        <end position="20"/>
    </location>
</feature>
<gene>
    <name evidence="2" type="ORF">CR513_61809</name>
</gene>
<name>A0A371E241_MUCPR</name>
<comment type="caution">
    <text evidence="2">The sequence shown here is derived from an EMBL/GenBank/DDBJ whole genome shotgun (WGS) entry which is preliminary data.</text>
</comment>